<dbReference type="InterPro" id="IPR014721">
    <property type="entry name" value="Ribsml_uS5_D2-typ_fold_subgr"/>
</dbReference>
<evidence type="ECO:0000313" key="16">
    <source>
        <dbReference type="Proteomes" id="UP001519535"/>
    </source>
</evidence>
<evidence type="ECO:0000256" key="1">
    <source>
        <dbReference type="ARBA" id="ARBA00004496"/>
    </source>
</evidence>
<keyword evidence="7" id="KW-0547">Nucleotide-binding</keyword>
<comment type="pathway">
    <text evidence="12">Isoprenoid biosynthesis; isopentenyl diphosphate biosynthesis via mevalonate pathway; isopentenyl diphosphate from (R)-mevalonate: step 1/3.</text>
</comment>
<evidence type="ECO:0000256" key="8">
    <source>
        <dbReference type="ARBA" id="ARBA00022777"/>
    </source>
</evidence>
<sequence length="316" mass="32195">MRGEGTGRAHAKVILLGEHAVVYGVPAIATALSQLTVTTCVTRLPAGEPGEITFTPAATMPPVAEETVTSLRNLVVQFKKVTGVDDRAALALRMDSMIPPGRGLGSSAACARSVVLALADLFDVDLDAETVFDLVQYAETAAHGKSSGVDAFATGSDGLIGYVSGVAHELICGFDGVFVVADSGASGRTKDAIEHVQRMFRADPAVETEFMQRVRDLTDAGVASLTEGHPSVFGAQLSANHDVLRGIGLSTDHIEALVAAACRAGALGAKISGGGLGGCLVALAGDPDAAATVAAALRAAGAVDTWFIPVGRFADV</sequence>
<dbReference type="PROSITE" id="PS00627">
    <property type="entry name" value="GHMP_KINASES_ATP"/>
    <property type="match status" value="1"/>
</dbReference>
<feature type="domain" description="GHMP kinase N-terminal" evidence="13">
    <location>
        <begin position="83"/>
        <end position="154"/>
    </location>
</feature>
<evidence type="ECO:0000256" key="11">
    <source>
        <dbReference type="ARBA" id="ARBA00023098"/>
    </source>
</evidence>
<keyword evidence="6 15" id="KW-0808">Transferase</keyword>
<keyword evidence="11" id="KW-0443">Lipid metabolism</keyword>
<comment type="caution">
    <text evidence="15">The sequence shown here is derived from an EMBL/GenBank/DDBJ whole genome shotgun (WGS) entry which is preliminary data.</text>
</comment>
<keyword evidence="9" id="KW-0067">ATP-binding</keyword>
<keyword evidence="10" id="KW-0460">Magnesium</keyword>
<evidence type="ECO:0000256" key="2">
    <source>
        <dbReference type="ARBA" id="ARBA00006495"/>
    </source>
</evidence>
<dbReference type="Pfam" id="PF08544">
    <property type="entry name" value="GHMP_kinases_C"/>
    <property type="match status" value="1"/>
</dbReference>
<dbReference type="NCBIfam" id="TIGR00549">
    <property type="entry name" value="mevalon_kin"/>
    <property type="match status" value="1"/>
</dbReference>
<evidence type="ECO:0000256" key="6">
    <source>
        <dbReference type="ARBA" id="ARBA00022679"/>
    </source>
</evidence>
<dbReference type="PANTHER" id="PTHR43290">
    <property type="entry name" value="MEVALONATE KINASE"/>
    <property type="match status" value="1"/>
</dbReference>
<dbReference type="PANTHER" id="PTHR43290:SF2">
    <property type="entry name" value="MEVALONATE KINASE"/>
    <property type="match status" value="1"/>
</dbReference>
<organism evidence="15 16">
    <name type="scientific">Mycolicibacter acidiphilus</name>
    <dbReference type="NCBI Taxonomy" id="2835306"/>
    <lineage>
        <taxon>Bacteria</taxon>
        <taxon>Bacillati</taxon>
        <taxon>Actinomycetota</taxon>
        <taxon>Actinomycetes</taxon>
        <taxon>Mycobacteriales</taxon>
        <taxon>Mycobacteriaceae</taxon>
        <taxon>Mycolicibacter</taxon>
    </lineage>
</organism>
<keyword evidence="8 15" id="KW-0418">Kinase</keyword>
<evidence type="ECO:0000259" key="13">
    <source>
        <dbReference type="Pfam" id="PF00288"/>
    </source>
</evidence>
<dbReference type="PRINTS" id="PR00959">
    <property type="entry name" value="MEVGALKINASE"/>
</dbReference>
<reference evidence="15 16" key="1">
    <citation type="submission" date="2021-05" db="EMBL/GenBank/DDBJ databases">
        <title>Mycobacterium acidophilum sp. nov., an extremely acid-tolerant member of the genus Mycobacterium.</title>
        <authorList>
            <person name="Xia J."/>
        </authorList>
    </citation>
    <scope>NUCLEOTIDE SEQUENCE [LARGE SCALE GENOMIC DNA]</scope>
    <source>
        <strain evidence="15 16">M1</strain>
    </source>
</reference>
<dbReference type="GO" id="GO:0004496">
    <property type="term" value="F:mevalonate kinase activity"/>
    <property type="evidence" value="ECO:0007669"/>
    <property type="project" value="UniProtKB-EC"/>
</dbReference>
<dbReference type="Gene3D" id="3.30.230.10">
    <property type="match status" value="1"/>
</dbReference>
<dbReference type="InterPro" id="IPR006205">
    <property type="entry name" value="Mev_gal_kin"/>
</dbReference>
<dbReference type="EC" id="2.7.1.36" evidence="3"/>
<evidence type="ECO:0000256" key="3">
    <source>
        <dbReference type="ARBA" id="ARBA00012103"/>
    </source>
</evidence>
<dbReference type="InterPro" id="IPR006203">
    <property type="entry name" value="GHMP_knse_ATP-bd_CS"/>
</dbReference>
<dbReference type="InterPro" id="IPR013750">
    <property type="entry name" value="GHMP_kinase_C_dom"/>
</dbReference>
<dbReference type="SUPFAM" id="SSF55060">
    <property type="entry name" value="GHMP Kinase, C-terminal domain"/>
    <property type="match status" value="1"/>
</dbReference>
<keyword evidence="16" id="KW-1185">Reference proteome</keyword>
<dbReference type="InterPro" id="IPR006204">
    <property type="entry name" value="GHMP_kinase_N_dom"/>
</dbReference>
<evidence type="ECO:0000256" key="5">
    <source>
        <dbReference type="ARBA" id="ARBA00022516"/>
    </source>
</evidence>
<evidence type="ECO:0000256" key="4">
    <source>
        <dbReference type="ARBA" id="ARBA00022490"/>
    </source>
</evidence>
<comment type="similarity">
    <text evidence="2">Belongs to the GHMP kinase family. Mevalonate kinase subfamily.</text>
</comment>
<dbReference type="InterPro" id="IPR020568">
    <property type="entry name" value="Ribosomal_Su5_D2-typ_SF"/>
</dbReference>
<dbReference type="Proteomes" id="UP001519535">
    <property type="component" value="Unassembled WGS sequence"/>
</dbReference>
<dbReference type="SUPFAM" id="SSF54211">
    <property type="entry name" value="Ribosomal protein S5 domain 2-like"/>
    <property type="match status" value="1"/>
</dbReference>
<evidence type="ECO:0000259" key="14">
    <source>
        <dbReference type="Pfam" id="PF08544"/>
    </source>
</evidence>
<name>A0ABS5RL83_9MYCO</name>
<dbReference type="Gene3D" id="3.30.70.890">
    <property type="entry name" value="GHMP kinase, C-terminal domain"/>
    <property type="match status" value="1"/>
</dbReference>
<feature type="domain" description="GHMP kinase C-terminal" evidence="14">
    <location>
        <begin position="225"/>
        <end position="301"/>
    </location>
</feature>
<gene>
    <name evidence="15" type="primary">mvk</name>
    <name evidence="15" type="ORF">KIH27_15460</name>
</gene>
<evidence type="ECO:0000313" key="15">
    <source>
        <dbReference type="EMBL" id="MBS9534986.1"/>
    </source>
</evidence>
<evidence type="ECO:0000256" key="10">
    <source>
        <dbReference type="ARBA" id="ARBA00022842"/>
    </source>
</evidence>
<keyword evidence="5" id="KW-0444">Lipid biosynthesis</keyword>
<evidence type="ECO:0000256" key="7">
    <source>
        <dbReference type="ARBA" id="ARBA00022741"/>
    </source>
</evidence>
<dbReference type="InterPro" id="IPR036554">
    <property type="entry name" value="GHMP_kinase_C_sf"/>
</dbReference>
<evidence type="ECO:0000256" key="9">
    <source>
        <dbReference type="ARBA" id="ARBA00022840"/>
    </source>
</evidence>
<accession>A0ABS5RL83</accession>
<evidence type="ECO:0000256" key="12">
    <source>
        <dbReference type="ARBA" id="ARBA00029438"/>
    </source>
</evidence>
<dbReference type="RefSeq" id="WP_214093850.1">
    <property type="nucleotide sequence ID" value="NZ_JAHCLR010000034.1"/>
</dbReference>
<dbReference type="EMBL" id="JAHCLR010000034">
    <property type="protein sequence ID" value="MBS9534986.1"/>
    <property type="molecule type" value="Genomic_DNA"/>
</dbReference>
<protein>
    <recommendedName>
        <fullName evidence="3">mevalonate kinase</fullName>
        <ecNumber evidence="3">2.7.1.36</ecNumber>
    </recommendedName>
</protein>
<comment type="subcellular location">
    <subcellularLocation>
        <location evidence="1">Cytoplasm</location>
    </subcellularLocation>
</comment>
<keyword evidence="4" id="KW-0963">Cytoplasm</keyword>
<dbReference type="Pfam" id="PF00288">
    <property type="entry name" value="GHMP_kinases_N"/>
    <property type="match status" value="1"/>
</dbReference>
<proteinExistence type="inferred from homology"/>